<sequence length="194" mass="20535">MKLKTILAASVATSIGIGAVAHTGATGIVLERMQAMSAMGDAVKSVTPIMKGEQNYDADTVRKAAAVFEEHAGTAMTELFPEDNANEKSYVKDAIWEDWDEFERIAMRLETLAQGLSKAADNGLADEEAAQADMGSMMGGDTASMMGGDASGMMGGGSAETTLAEMADMPADEVFSELSRTCSTCHTRFRLEKD</sequence>
<evidence type="ECO:0000313" key="1">
    <source>
        <dbReference type="EMBL" id="SEO09875.1"/>
    </source>
</evidence>
<dbReference type="SUPFAM" id="SSF47175">
    <property type="entry name" value="Cytochromes"/>
    <property type="match status" value="1"/>
</dbReference>
<dbReference type="OrthoDB" id="8115790at2"/>
<dbReference type="Pfam" id="PF01322">
    <property type="entry name" value="Cytochrom_C_2"/>
    <property type="match status" value="1"/>
</dbReference>
<dbReference type="GO" id="GO:0005506">
    <property type="term" value="F:iron ion binding"/>
    <property type="evidence" value="ECO:0007669"/>
    <property type="project" value="InterPro"/>
</dbReference>
<dbReference type="EMBL" id="FOCM01000012">
    <property type="protein sequence ID" value="SEO09875.1"/>
    <property type="molecule type" value="Genomic_DNA"/>
</dbReference>
<dbReference type="Gene3D" id="1.20.120.10">
    <property type="entry name" value="Cytochrome c/b562"/>
    <property type="match status" value="1"/>
</dbReference>
<proteinExistence type="predicted"/>
<keyword evidence="2" id="KW-1185">Reference proteome</keyword>
<dbReference type="GO" id="GO:0009055">
    <property type="term" value="F:electron transfer activity"/>
    <property type="evidence" value="ECO:0007669"/>
    <property type="project" value="InterPro"/>
</dbReference>
<dbReference type="Proteomes" id="UP000199372">
    <property type="component" value="Unassembled WGS sequence"/>
</dbReference>
<dbReference type="InterPro" id="IPR002321">
    <property type="entry name" value="Cyt_c_II"/>
</dbReference>
<gene>
    <name evidence="1" type="ORF">SAMN04488011_11224</name>
</gene>
<dbReference type="RefSeq" id="WP_091846728.1">
    <property type="nucleotide sequence ID" value="NZ_FOCM01000012.1"/>
</dbReference>
<dbReference type="InterPro" id="IPR010980">
    <property type="entry name" value="Cyt_c/b562"/>
</dbReference>
<reference evidence="2" key="1">
    <citation type="submission" date="2016-10" db="EMBL/GenBank/DDBJ databases">
        <authorList>
            <person name="Varghese N."/>
            <person name="Submissions S."/>
        </authorList>
    </citation>
    <scope>NUCLEOTIDE SEQUENCE [LARGE SCALE GENOMIC DNA]</scope>
    <source>
        <strain evidence="2">DSM 26893</strain>
    </source>
</reference>
<dbReference type="GO" id="GO:0022900">
    <property type="term" value="P:electron transport chain"/>
    <property type="evidence" value="ECO:0007669"/>
    <property type="project" value="InterPro"/>
</dbReference>
<organism evidence="1 2">
    <name type="scientific">Palleronia pelagia</name>
    <dbReference type="NCBI Taxonomy" id="387096"/>
    <lineage>
        <taxon>Bacteria</taxon>
        <taxon>Pseudomonadati</taxon>
        <taxon>Pseudomonadota</taxon>
        <taxon>Alphaproteobacteria</taxon>
        <taxon>Rhodobacterales</taxon>
        <taxon>Roseobacteraceae</taxon>
        <taxon>Palleronia</taxon>
    </lineage>
</organism>
<accession>A0A1H8LXP9</accession>
<dbReference type="GO" id="GO:0020037">
    <property type="term" value="F:heme binding"/>
    <property type="evidence" value="ECO:0007669"/>
    <property type="project" value="InterPro"/>
</dbReference>
<dbReference type="AlphaFoldDB" id="A0A1H8LXP9"/>
<name>A0A1H8LXP9_9RHOB</name>
<evidence type="ECO:0000313" key="2">
    <source>
        <dbReference type="Proteomes" id="UP000199372"/>
    </source>
</evidence>
<dbReference type="PROSITE" id="PS51009">
    <property type="entry name" value="CYTCII"/>
    <property type="match status" value="1"/>
</dbReference>
<protein>
    <submittedName>
        <fullName evidence="1">Cytochrome c556</fullName>
    </submittedName>
</protein>